<evidence type="ECO:0000256" key="3">
    <source>
        <dbReference type="ARBA" id="ARBA00022525"/>
    </source>
</evidence>
<evidence type="ECO:0000256" key="13">
    <source>
        <dbReference type="SAM" id="MobiDB-lite"/>
    </source>
</evidence>
<evidence type="ECO:0000256" key="2">
    <source>
        <dbReference type="ARBA" id="ARBA00022479"/>
    </source>
</evidence>
<dbReference type="InterPro" id="IPR001254">
    <property type="entry name" value="Trypsin_dom"/>
</dbReference>
<keyword evidence="2" id="KW-0301">Gamma-carboxyglutamic acid</keyword>
<dbReference type="SMART" id="SM00179">
    <property type="entry name" value="EGF_CA"/>
    <property type="match status" value="1"/>
</dbReference>
<dbReference type="PANTHER" id="PTHR24278">
    <property type="entry name" value="COAGULATION FACTOR"/>
    <property type="match status" value="1"/>
</dbReference>
<dbReference type="PROSITE" id="PS50240">
    <property type="entry name" value="TRYPSIN_DOM"/>
    <property type="match status" value="1"/>
</dbReference>
<dbReference type="FunFam" id="4.10.740.10:FF:000001">
    <property type="entry name" value="vitamin K-dependent protein S"/>
    <property type="match status" value="1"/>
</dbReference>
<feature type="active site" description="Charge relay system" evidence="10">
    <location>
        <position position="312"/>
    </location>
</feature>
<keyword evidence="8 11" id="KW-1015">Disulfide bond</keyword>
<evidence type="ECO:0000256" key="7">
    <source>
        <dbReference type="ARBA" id="ARBA00022837"/>
    </source>
</evidence>
<dbReference type="AlphaFoldDB" id="B3XZY7"/>
<dbReference type="InterPro" id="IPR000742">
    <property type="entry name" value="EGF"/>
</dbReference>
<dbReference type="Gene3D" id="4.10.740.10">
    <property type="entry name" value="Coagulation Factor IX"/>
    <property type="match status" value="1"/>
</dbReference>
<feature type="compositionally biased region" description="Polar residues" evidence="13">
    <location>
        <begin position="192"/>
        <end position="215"/>
    </location>
</feature>
<feature type="disulfide bond" evidence="11">
    <location>
        <begin position="116"/>
        <end position="125"/>
    </location>
</feature>
<evidence type="ECO:0000259" key="15">
    <source>
        <dbReference type="PROSITE" id="PS50240"/>
    </source>
</evidence>
<evidence type="ECO:0000256" key="6">
    <source>
        <dbReference type="ARBA" id="ARBA00022801"/>
    </source>
</evidence>
<dbReference type="Pfam" id="PF00594">
    <property type="entry name" value="Gla"/>
    <property type="match status" value="1"/>
</dbReference>
<dbReference type="PROSITE" id="PS00011">
    <property type="entry name" value="GLA_1"/>
    <property type="match status" value="1"/>
</dbReference>
<accession>B3XZY7</accession>
<dbReference type="InterPro" id="IPR017857">
    <property type="entry name" value="Coagulation_fac-like_Gla_dom"/>
</dbReference>
<dbReference type="SUPFAM" id="SSF50494">
    <property type="entry name" value="Trypsin-like serine proteases"/>
    <property type="match status" value="1"/>
</dbReference>
<keyword evidence="12" id="KW-0720">Serine protease</keyword>
<dbReference type="InterPro" id="IPR001881">
    <property type="entry name" value="EGF-like_Ca-bd_dom"/>
</dbReference>
<comment type="subcellular location">
    <subcellularLocation>
        <location evidence="1">Secreted</location>
    </subcellularLocation>
</comment>
<dbReference type="InterPro" id="IPR012224">
    <property type="entry name" value="Pept_S1A_FX"/>
</dbReference>
<feature type="domain" description="Gla" evidence="16">
    <location>
        <begin position="44"/>
        <end position="90"/>
    </location>
</feature>
<dbReference type="PROSITE" id="PS00010">
    <property type="entry name" value="ASX_HYDROXYL"/>
    <property type="match status" value="1"/>
</dbReference>
<dbReference type="PROSITE" id="PS50026">
    <property type="entry name" value="EGF_3"/>
    <property type="match status" value="1"/>
</dbReference>
<dbReference type="SUPFAM" id="SSF57196">
    <property type="entry name" value="EGF/Laminin"/>
    <property type="match status" value="1"/>
</dbReference>
<feature type="active site" description="Charge relay system" evidence="10">
    <location>
        <position position="408"/>
    </location>
</feature>
<dbReference type="InterPro" id="IPR000152">
    <property type="entry name" value="EGF-type_Asp/Asn_hydroxyl_site"/>
</dbReference>
<dbReference type="PRINTS" id="PR00001">
    <property type="entry name" value="GLABLOOD"/>
</dbReference>
<dbReference type="PRINTS" id="PR00010">
    <property type="entry name" value="EGFBLOOD"/>
</dbReference>
<dbReference type="InterPro" id="IPR018114">
    <property type="entry name" value="TRYPSIN_HIS"/>
</dbReference>
<dbReference type="PIRSF" id="PIRSF001143">
    <property type="entry name" value="Factor_X"/>
    <property type="match status" value="1"/>
</dbReference>
<proteinExistence type="evidence at transcript level"/>
<dbReference type="SMART" id="SM00069">
    <property type="entry name" value="GLA"/>
    <property type="match status" value="1"/>
</dbReference>
<keyword evidence="6 12" id="KW-0378">Hydrolase</keyword>
<feature type="active site" description="Charge relay system" evidence="10">
    <location>
        <position position="267"/>
    </location>
</feature>
<dbReference type="SMART" id="SM00020">
    <property type="entry name" value="Tryp_SPc"/>
    <property type="match status" value="1"/>
</dbReference>
<dbReference type="PROSITE" id="PS00135">
    <property type="entry name" value="TRYPSIN_SER"/>
    <property type="match status" value="1"/>
</dbReference>
<dbReference type="PANTHER" id="PTHR24278:SF40">
    <property type="entry name" value="COAGULATION FACTOR VII-LIKE"/>
    <property type="match status" value="1"/>
</dbReference>
<evidence type="ECO:0000256" key="10">
    <source>
        <dbReference type="PIRSR" id="PIRSR001143-1"/>
    </source>
</evidence>
<evidence type="ECO:0000256" key="4">
    <source>
        <dbReference type="ARBA" id="ARBA00022536"/>
    </source>
</evidence>
<dbReference type="CDD" id="cd00190">
    <property type="entry name" value="Tryp_SPc"/>
    <property type="match status" value="1"/>
</dbReference>
<comment type="caution">
    <text evidence="11">Lacks conserved residue(s) required for the propagation of feature annotation.</text>
</comment>
<evidence type="ECO:0000256" key="5">
    <source>
        <dbReference type="ARBA" id="ARBA00022670"/>
    </source>
</evidence>
<dbReference type="InterPro" id="IPR018097">
    <property type="entry name" value="EGF_Ca-bd_CS"/>
</dbReference>
<feature type="domain" description="Peptidase S1" evidence="15">
    <location>
        <begin position="226"/>
        <end position="456"/>
    </location>
</feature>
<keyword evidence="4 11" id="KW-0245">EGF-like domain</keyword>
<evidence type="ECO:0000256" key="12">
    <source>
        <dbReference type="RuleBase" id="RU363034"/>
    </source>
</evidence>
<dbReference type="GO" id="GO:0006508">
    <property type="term" value="P:proteolysis"/>
    <property type="evidence" value="ECO:0007669"/>
    <property type="project" value="UniProtKB-KW"/>
</dbReference>
<dbReference type="InterPro" id="IPR050442">
    <property type="entry name" value="Peptidase_S1_coag_factors"/>
</dbReference>
<reference evidence="17" key="1">
    <citation type="journal article" date="2009" name="Dev. Comp. Immunol.">
        <title>Evolutionary origin of the vertebrate blood complement and coagulation systems inferred from liver EST analysis of lamprey.</title>
        <authorList>
            <person name="Kimura A."/>
            <person name="Ikeo K."/>
            <person name="Nonaka M."/>
        </authorList>
    </citation>
    <scope>NUCLEOTIDE SEQUENCE</scope>
    <source>
        <tissue evidence="17">Liver</tissue>
    </source>
</reference>
<dbReference type="Gene3D" id="2.10.25.10">
    <property type="entry name" value="Laminin"/>
    <property type="match status" value="2"/>
</dbReference>
<dbReference type="InterPro" id="IPR001314">
    <property type="entry name" value="Peptidase_S1A"/>
</dbReference>
<keyword evidence="5 12" id="KW-0645">Protease</keyword>
<keyword evidence="7" id="KW-0106">Calcium</keyword>
<dbReference type="PROSITE" id="PS01187">
    <property type="entry name" value="EGF_CA"/>
    <property type="match status" value="1"/>
</dbReference>
<dbReference type="PROSITE" id="PS50998">
    <property type="entry name" value="GLA_2"/>
    <property type="match status" value="1"/>
</dbReference>
<dbReference type="GO" id="GO:0004252">
    <property type="term" value="F:serine-type endopeptidase activity"/>
    <property type="evidence" value="ECO:0007669"/>
    <property type="project" value="InterPro"/>
</dbReference>
<evidence type="ECO:0000256" key="1">
    <source>
        <dbReference type="ARBA" id="ARBA00004613"/>
    </source>
</evidence>
<protein>
    <submittedName>
        <fullName evidence="17">Coagulation factor X-1</fullName>
    </submittedName>
</protein>
<dbReference type="MEROPS" id="S01.396"/>
<dbReference type="GO" id="GO:0005509">
    <property type="term" value="F:calcium ion binding"/>
    <property type="evidence" value="ECO:0007669"/>
    <property type="project" value="InterPro"/>
</dbReference>
<dbReference type="PROSITE" id="PS01186">
    <property type="entry name" value="EGF_2"/>
    <property type="match status" value="1"/>
</dbReference>
<organism evidence="17">
    <name type="scientific">Lethenteron camtschaticum</name>
    <name type="common">Japanese lamprey</name>
    <name type="synonym">Lampetra japonica</name>
    <dbReference type="NCBI Taxonomy" id="980415"/>
    <lineage>
        <taxon>Eukaryota</taxon>
        <taxon>Metazoa</taxon>
        <taxon>Chordata</taxon>
        <taxon>Craniata</taxon>
        <taxon>Vertebrata</taxon>
        <taxon>Cyclostomata</taxon>
        <taxon>Hyperoartia</taxon>
        <taxon>Petromyzontiformes</taxon>
        <taxon>Petromyzontidae</taxon>
        <taxon>Lethenteron</taxon>
    </lineage>
</organism>
<dbReference type="Gene3D" id="2.40.10.10">
    <property type="entry name" value="Trypsin-like serine proteases"/>
    <property type="match status" value="2"/>
</dbReference>
<dbReference type="Pfam" id="PF00089">
    <property type="entry name" value="Trypsin"/>
    <property type="match status" value="1"/>
</dbReference>
<dbReference type="CDD" id="cd00054">
    <property type="entry name" value="EGF_CA"/>
    <property type="match status" value="1"/>
</dbReference>
<dbReference type="SUPFAM" id="SSF57630">
    <property type="entry name" value="GLA-domain"/>
    <property type="match status" value="1"/>
</dbReference>
<dbReference type="InterPro" id="IPR033116">
    <property type="entry name" value="TRYPSIN_SER"/>
</dbReference>
<dbReference type="InterPro" id="IPR043504">
    <property type="entry name" value="Peptidase_S1_PA_chymotrypsin"/>
</dbReference>
<feature type="region of interest" description="Disordered" evidence="13">
    <location>
        <begin position="186"/>
        <end position="215"/>
    </location>
</feature>
<dbReference type="Pfam" id="PF00008">
    <property type="entry name" value="EGF"/>
    <property type="match status" value="1"/>
</dbReference>
<dbReference type="FunFam" id="2.40.10.10:FF:000013">
    <property type="entry name" value="Coagulation factor X"/>
    <property type="match status" value="1"/>
</dbReference>
<dbReference type="EMBL" id="AB377285">
    <property type="protein sequence ID" value="BAG66071.1"/>
    <property type="molecule type" value="mRNA"/>
</dbReference>
<keyword evidence="3" id="KW-0964">Secreted</keyword>
<dbReference type="Pfam" id="PF14670">
    <property type="entry name" value="FXa_inhibition"/>
    <property type="match status" value="1"/>
</dbReference>
<feature type="non-terminal residue" evidence="17">
    <location>
        <position position="1"/>
    </location>
</feature>
<dbReference type="PROSITE" id="PS00134">
    <property type="entry name" value="TRYPSIN_HIS"/>
    <property type="match status" value="1"/>
</dbReference>
<sequence length="478" mass="53119">DTDGFLLRPKRPPPVVGAATLQACHANVFLQRRQAAIVLARARRANSGWEELRKGNLERECMEERCSFEEAREVFENIDATNDFWNKYSDGDQCSSNPCKNNGVCKDGINQYTCYCLSGYDGNTCEISKLGCTFRNGGCEHFCQGSDEKFSCSCAKDYKLHADGKSCRPMVPFPCGRIQVQVKKPRSKREASSVTVATPVQSVPPHSTVSDNSSYIAEGSEGDLRIAGGEECPLGECPWQVLILDKKGEGFCGGTILNREWVLTAAHCIPSEPDIVIVGEHNRTVSEPTEQQISIKQMVMHNRFNNATYDNDIALLQMSEPIKFNKYVLPACLPEPDFADNVLKEELARISGWGYLRERGLKAKVLQTSFVPYQDMARCKESSSYTITKNMFCAGYSDSKTDACQGDSGGPHVTPYANTWFSTGIISWGEGCNRKGKFGIYARVSRYLPWIDTVMKNYSVYKDEIPTAGGNFRGSPQN</sequence>
<evidence type="ECO:0000256" key="9">
    <source>
        <dbReference type="ARBA" id="ARBA00023180"/>
    </source>
</evidence>
<evidence type="ECO:0000313" key="17">
    <source>
        <dbReference type="EMBL" id="BAG66071.1"/>
    </source>
</evidence>
<evidence type="ECO:0000259" key="16">
    <source>
        <dbReference type="PROSITE" id="PS50998"/>
    </source>
</evidence>
<dbReference type="GO" id="GO:0005615">
    <property type="term" value="C:extracellular space"/>
    <property type="evidence" value="ECO:0007669"/>
    <property type="project" value="TreeGrafter"/>
</dbReference>
<dbReference type="FunFam" id="2.10.25.10:FF:000162">
    <property type="entry name" value="Coagulation factor X (Predicted)"/>
    <property type="match status" value="1"/>
</dbReference>
<feature type="domain" description="EGF-like" evidence="14">
    <location>
        <begin position="90"/>
        <end position="126"/>
    </location>
</feature>
<dbReference type="PRINTS" id="PR00722">
    <property type="entry name" value="CHYMOTRYPSIN"/>
</dbReference>
<dbReference type="InterPro" id="IPR035972">
    <property type="entry name" value="GLA-like_dom_SF"/>
</dbReference>
<evidence type="ECO:0000256" key="8">
    <source>
        <dbReference type="ARBA" id="ARBA00023157"/>
    </source>
</evidence>
<evidence type="ECO:0000256" key="11">
    <source>
        <dbReference type="PROSITE-ProRule" id="PRU00076"/>
    </source>
</evidence>
<name>B3XZY7_LETCA</name>
<keyword evidence="9" id="KW-0325">Glycoprotein</keyword>
<dbReference type="PROSITE" id="PS00022">
    <property type="entry name" value="EGF_1"/>
    <property type="match status" value="1"/>
</dbReference>
<dbReference type="GO" id="GO:0007596">
    <property type="term" value="P:blood coagulation"/>
    <property type="evidence" value="ECO:0007669"/>
    <property type="project" value="InterPro"/>
</dbReference>
<gene>
    <name evidence="17" type="primary">Factor X-1</name>
</gene>
<dbReference type="InterPro" id="IPR009003">
    <property type="entry name" value="Peptidase_S1_PA"/>
</dbReference>
<evidence type="ECO:0000259" key="14">
    <source>
        <dbReference type="PROSITE" id="PS50026"/>
    </source>
</evidence>
<dbReference type="SMART" id="SM00181">
    <property type="entry name" value="EGF"/>
    <property type="match status" value="2"/>
</dbReference>
<dbReference type="InterPro" id="IPR000294">
    <property type="entry name" value="GLA_domain"/>
</dbReference>